<comment type="caution">
    <text evidence="3">The sequence shown here is derived from an EMBL/GenBank/DDBJ whole genome shotgun (WGS) entry which is preliminary data.</text>
</comment>
<sequence>MQPDVNALFDARNFATIATINPDGSPQTSVLWVLRDGDDLLFSVLDHRAKARNIARDPRVSVTVHDEANPYTSAEVRGTAVLEPDPGKELPARLSRKYLGVDPPNESDDERRLVIRVRPTTVRYAALLG</sequence>
<feature type="domain" description="Pyridoxamine 5'-phosphate oxidase N-terminal" evidence="2">
    <location>
        <begin position="2"/>
        <end position="124"/>
    </location>
</feature>
<evidence type="ECO:0000313" key="3">
    <source>
        <dbReference type="EMBL" id="GAA0270072.1"/>
    </source>
</evidence>
<evidence type="ECO:0000256" key="1">
    <source>
        <dbReference type="ARBA" id="ARBA00023002"/>
    </source>
</evidence>
<dbReference type="NCBIfam" id="TIGR03618">
    <property type="entry name" value="Rv1155_F420"/>
    <property type="match status" value="1"/>
</dbReference>
<gene>
    <name evidence="3" type="ORF">GCM10009539_66580</name>
</gene>
<reference evidence="3 4" key="1">
    <citation type="journal article" date="2019" name="Int. J. Syst. Evol. Microbiol.">
        <title>The Global Catalogue of Microorganisms (GCM) 10K type strain sequencing project: providing services to taxonomists for standard genome sequencing and annotation.</title>
        <authorList>
            <consortium name="The Broad Institute Genomics Platform"/>
            <consortium name="The Broad Institute Genome Sequencing Center for Infectious Disease"/>
            <person name="Wu L."/>
            <person name="Ma J."/>
        </authorList>
    </citation>
    <scope>NUCLEOTIDE SEQUENCE [LARGE SCALE GENOMIC DNA]</scope>
    <source>
        <strain evidence="3 4">JCM 10425</strain>
    </source>
</reference>
<proteinExistence type="predicted"/>
<dbReference type="Gene3D" id="2.30.110.10">
    <property type="entry name" value="Electron Transport, Fmn-binding Protein, Chain A"/>
    <property type="match status" value="1"/>
</dbReference>
<keyword evidence="1" id="KW-0560">Oxidoreductase</keyword>
<accession>A0ABN0V118</accession>
<dbReference type="Pfam" id="PF01243">
    <property type="entry name" value="PNPOx_N"/>
    <property type="match status" value="1"/>
</dbReference>
<dbReference type="InterPro" id="IPR052019">
    <property type="entry name" value="F420H2_bilvrd_red/Heme_oxyg"/>
</dbReference>
<organism evidence="3 4">
    <name type="scientific">Cryptosporangium japonicum</name>
    <dbReference type="NCBI Taxonomy" id="80872"/>
    <lineage>
        <taxon>Bacteria</taxon>
        <taxon>Bacillati</taxon>
        <taxon>Actinomycetota</taxon>
        <taxon>Actinomycetes</taxon>
        <taxon>Cryptosporangiales</taxon>
        <taxon>Cryptosporangiaceae</taxon>
        <taxon>Cryptosporangium</taxon>
    </lineage>
</organism>
<dbReference type="InterPro" id="IPR012349">
    <property type="entry name" value="Split_barrel_FMN-bd"/>
</dbReference>
<evidence type="ECO:0000259" key="2">
    <source>
        <dbReference type="Pfam" id="PF01243"/>
    </source>
</evidence>
<dbReference type="RefSeq" id="WP_344652899.1">
    <property type="nucleotide sequence ID" value="NZ_BAAAGX010000028.1"/>
</dbReference>
<keyword evidence="4" id="KW-1185">Reference proteome</keyword>
<dbReference type="EMBL" id="BAAAGX010000028">
    <property type="protein sequence ID" value="GAA0270072.1"/>
    <property type="molecule type" value="Genomic_DNA"/>
</dbReference>
<dbReference type="Proteomes" id="UP001500967">
    <property type="component" value="Unassembled WGS sequence"/>
</dbReference>
<dbReference type="SUPFAM" id="SSF50475">
    <property type="entry name" value="FMN-binding split barrel"/>
    <property type="match status" value="1"/>
</dbReference>
<name>A0ABN0V118_9ACTN</name>
<dbReference type="InterPro" id="IPR011576">
    <property type="entry name" value="Pyridox_Oxase_N"/>
</dbReference>
<protein>
    <submittedName>
        <fullName evidence="3">PPOX class F420-dependent oxidoreductase</fullName>
    </submittedName>
</protein>
<dbReference type="PANTHER" id="PTHR35176:SF6">
    <property type="entry name" value="HEME OXYGENASE HI_0854-RELATED"/>
    <property type="match status" value="1"/>
</dbReference>
<dbReference type="PANTHER" id="PTHR35176">
    <property type="entry name" value="HEME OXYGENASE HI_0854-RELATED"/>
    <property type="match status" value="1"/>
</dbReference>
<dbReference type="InterPro" id="IPR019920">
    <property type="entry name" value="F420-binding_dom_put"/>
</dbReference>
<evidence type="ECO:0000313" key="4">
    <source>
        <dbReference type="Proteomes" id="UP001500967"/>
    </source>
</evidence>